<dbReference type="GO" id="GO:0003700">
    <property type="term" value="F:DNA-binding transcription factor activity"/>
    <property type="evidence" value="ECO:0007669"/>
    <property type="project" value="InterPro"/>
</dbReference>
<dbReference type="InterPro" id="IPR001034">
    <property type="entry name" value="DeoR_HTH"/>
</dbReference>
<dbReference type="InterPro" id="IPR057727">
    <property type="entry name" value="WCX_dom"/>
</dbReference>
<feature type="compositionally biased region" description="Low complexity" evidence="3">
    <location>
        <begin position="346"/>
        <end position="356"/>
    </location>
</feature>
<dbReference type="Pfam" id="PF13280">
    <property type="entry name" value="WYL"/>
    <property type="match status" value="1"/>
</dbReference>
<feature type="region of interest" description="Disordered" evidence="3">
    <location>
        <begin position="266"/>
        <end position="294"/>
    </location>
</feature>
<dbReference type="OrthoDB" id="3171994at2"/>
<dbReference type="InterPro" id="IPR036390">
    <property type="entry name" value="WH_DNA-bd_sf"/>
</dbReference>
<dbReference type="Pfam" id="PF25583">
    <property type="entry name" value="WCX"/>
    <property type="match status" value="1"/>
</dbReference>
<keyword evidence="6" id="KW-1185">Reference proteome</keyword>
<dbReference type="Pfam" id="PF08279">
    <property type="entry name" value="HTH_11"/>
    <property type="match status" value="1"/>
</dbReference>
<feature type="region of interest" description="Disordered" evidence="3">
    <location>
        <begin position="337"/>
        <end position="362"/>
    </location>
</feature>
<dbReference type="RefSeq" id="WP_086816332.1">
    <property type="nucleotide sequence ID" value="NZ_BJMM01000014.1"/>
</dbReference>
<dbReference type="AlphaFoldDB" id="A0A4Y3QZ08"/>
<protein>
    <submittedName>
        <fullName evidence="5">Transcriptional regulator</fullName>
    </submittedName>
</protein>
<dbReference type="PROSITE" id="PS52050">
    <property type="entry name" value="WYL"/>
    <property type="match status" value="1"/>
</dbReference>
<evidence type="ECO:0000313" key="5">
    <source>
        <dbReference type="EMBL" id="GEB50666.1"/>
    </source>
</evidence>
<feature type="domain" description="HTH deoR-type" evidence="4">
    <location>
        <begin position="2"/>
        <end position="57"/>
    </location>
</feature>
<feature type="compositionally biased region" description="Basic and acidic residues" evidence="3">
    <location>
        <begin position="272"/>
        <end position="286"/>
    </location>
</feature>
<dbReference type="InterPro" id="IPR028349">
    <property type="entry name" value="PafC-like"/>
</dbReference>
<dbReference type="PANTHER" id="PTHR34580">
    <property type="match status" value="1"/>
</dbReference>
<dbReference type="InterPro" id="IPR013196">
    <property type="entry name" value="HTH_11"/>
</dbReference>
<dbReference type="Gene3D" id="1.10.10.10">
    <property type="entry name" value="Winged helix-like DNA-binding domain superfamily/Winged helix DNA-binding domain"/>
    <property type="match status" value="1"/>
</dbReference>
<evidence type="ECO:0000256" key="3">
    <source>
        <dbReference type="SAM" id="MobiDB-lite"/>
    </source>
</evidence>
<evidence type="ECO:0000256" key="1">
    <source>
        <dbReference type="ARBA" id="ARBA00023015"/>
    </source>
</evidence>
<dbReference type="InterPro" id="IPR036388">
    <property type="entry name" value="WH-like_DNA-bd_sf"/>
</dbReference>
<proteinExistence type="predicted"/>
<evidence type="ECO:0000313" key="6">
    <source>
        <dbReference type="Proteomes" id="UP000319210"/>
    </source>
</evidence>
<dbReference type="PROSITE" id="PS51000">
    <property type="entry name" value="HTH_DEOR_2"/>
    <property type="match status" value="1"/>
</dbReference>
<sequence length="362" mass="39652">MKSDRLLSILLILQTRHRVPADELAARLEVSRRTIYRDIEALSTAGVPVYAERGRAGGISLLPGYRTDVTGLTADEARALFVLAAQGAHEALGLGGALGTALRKVMAALPAPHRPAAELTSRRILIDPDRWLAGPRAADGQGPLDVLHTAVFTDRRLRIRYRHGGERRQRTYTVDPYGLVSKAGVWYLVADRQREPALHRVDRIVSATLVEAPVRRRPGLELADVWEELRRRVEDRPRTVEVTVRVERPVLGMFLRLMAASLVEQPFADGPGEERPDGPDGERPDGPDDGPPVTVRLVFPVLRAVSQLLQFGTAVEVVEPEEARTVLATRAAEVAARYGAPRERAPAQAPRAPDAPETTGAD</sequence>
<evidence type="ECO:0000259" key="4">
    <source>
        <dbReference type="PROSITE" id="PS51000"/>
    </source>
</evidence>
<dbReference type="Proteomes" id="UP000319210">
    <property type="component" value="Unassembled WGS sequence"/>
</dbReference>
<dbReference type="PIRSF" id="PIRSF016838">
    <property type="entry name" value="PafC"/>
    <property type="match status" value="1"/>
</dbReference>
<comment type="caution">
    <text evidence="5">The sequence shown here is derived from an EMBL/GenBank/DDBJ whole genome shotgun (WGS) entry which is preliminary data.</text>
</comment>
<keyword evidence="1" id="KW-0805">Transcription regulation</keyword>
<dbReference type="EMBL" id="BJMM01000014">
    <property type="protein sequence ID" value="GEB50666.1"/>
    <property type="molecule type" value="Genomic_DNA"/>
</dbReference>
<dbReference type="PANTHER" id="PTHR34580:SF1">
    <property type="entry name" value="PROTEIN PAFC"/>
    <property type="match status" value="1"/>
</dbReference>
<name>A0A4Y3QZ08_STRCI</name>
<reference evidence="5 6" key="1">
    <citation type="submission" date="2019-06" db="EMBL/GenBank/DDBJ databases">
        <title>Whole genome shotgun sequence of Streptomyces cacaoi subsp. cacaoi NBRC 12748.</title>
        <authorList>
            <person name="Hosoyama A."/>
            <person name="Uohara A."/>
            <person name="Ohji S."/>
            <person name="Ichikawa N."/>
        </authorList>
    </citation>
    <scope>NUCLEOTIDE SEQUENCE [LARGE SCALE GENOMIC DNA]</scope>
    <source>
        <strain evidence="5 6">NBRC 12748</strain>
    </source>
</reference>
<gene>
    <name evidence="5" type="ORF">SCA03_32170</name>
</gene>
<accession>A0A4Y3QZ08</accession>
<dbReference type="InterPro" id="IPR051534">
    <property type="entry name" value="CBASS_pafABC_assoc_protein"/>
</dbReference>
<organism evidence="5 6">
    <name type="scientific">Streptomyces cacaoi</name>
    <dbReference type="NCBI Taxonomy" id="1898"/>
    <lineage>
        <taxon>Bacteria</taxon>
        <taxon>Bacillati</taxon>
        <taxon>Actinomycetota</taxon>
        <taxon>Actinomycetes</taxon>
        <taxon>Kitasatosporales</taxon>
        <taxon>Streptomycetaceae</taxon>
        <taxon>Streptomyces</taxon>
    </lineage>
</organism>
<dbReference type="InterPro" id="IPR026881">
    <property type="entry name" value="WYL_dom"/>
</dbReference>
<keyword evidence="2" id="KW-0804">Transcription</keyword>
<dbReference type="SUPFAM" id="SSF46785">
    <property type="entry name" value="Winged helix' DNA-binding domain"/>
    <property type="match status" value="1"/>
</dbReference>
<evidence type="ECO:0000256" key="2">
    <source>
        <dbReference type="ARBA" id="ARBA00023163"/>
    </source>
</evidence>